<dbReference type="EMBL" id="DVNC01000008">
    <property type="protein sequence ID" value="HIU52570.1"/>
    <property type="molecule type" value="Genomic_DNA"/>
</dbReference>
<evidence type="ECO:0000313" key="2">
    <source>
        <dbReference type="Proteomes" id="UP000824107"/>
    </source>
</evidence>
<organism evidence="1 2">
    <name type="scientific">Candidatus Scatocola faecipullorum</name>
    <dbReference type="NCBI Taxonomy" id="2840917"/>
    <lineage>
        <taxon>Bacteria</taxon>
        <taxon>Pseudomonadati</taxon>
        <taxon>Pseudomonadota</taxon>
        <taxon>Alphaproteobacteria</taxon>
        <taxon>Rhodospirillales</taxon>
        <taxon>Rhodospirillaceae</taxon>
        <taxon>Rhodospirillaceae incertae sedis</taxon>
        <taxon>Candidatus Scatocola</taxon>
    </lineage>
</organism>
<proteinExistence type="predicted"/>
<dbReference type="Proteomes" id="UP000824107">
    <property type="component" value="Unassembled WGS sequence"/>
</dbReference>
<accession>A0A9D1M2D5</accession>
<gene>
    <name evidence="1" type="ORF">IAD20_00645</name>
</gene>
<sequence length="166" mass="18799">MLKMYHYSKHGNTVLKDGLFGIRKSGRSLALYAHRAQTEEPEKIYEWLDSTFPGRSQSVSCLTEKIVWQGNDKALKSIVDGCDLFSFELEQLVQDGIVTAIWCKNGSDAGGYNEKFKKIGLGGIDYSPLTWEKSDSSKDLLFAVVRHYMLVLKDGVIPPRYLQKEN</sequence>
<reference evidence="1" key="1">
    <citation type="submission" date="2020-10" db="EMBL/GenBank/DDBJ databases">
        <authorList>
            <person name="Gilroy R."/>
        </authorList>
    </citation>
    <scope>NUCLEOTIDE SEQUENCE</scope>
    <source>
        <strain evidence="1">ChiW3-316</strain>
    </source>
</reference>
<evidence type="ECO:0000313" key="1">
    <source>
        <dbReference type="EMBL" id="HIU52570.1"/>
    </source>
</evidence>
<dbReference type="AlphaFoldDB" id="A0A9D1M2D5"/>
<protein>
    <submittedName>
        <fullName evidence="1">Uncharacterized protein</fullName>
    </submittedName>
</protein>
<name>A0A9D1M2D5_9PROT</name>
<reference evidence="1" key="2">
    <citation type="journal article" date="2021" name="PeerJ">
        <title>Extensive microbial diversity within the chicken gut microbiome revealed by metagenomics and culture.</title>
        <authorList>
            <person name="Gilroy R."/>
            <person name="Ravi A."/>
            <person name="Getino M."/>
            <person name="Pursley I."/>
            <person name="Horton D.L."/>
            <person name="Alikhan N.F."/>
            <person name="Baker D."/>
            <person name="Gharbi K."/>
            <person name="Hall N."/>
            <person name="Watson M."/>
            <person name="Adriaenssens E.M."/>
            <person name="Foster-Nyarko E."/>
            <person name="Jarju S."/>
            <person name="Secka A."/>
            <person name="Antonio M."/>
            <person name="Oren A."/>
            <person name="Chaudhuri R.R."/>
            <person name="La Ragione R."/>
            <person name="Hildebrand F."/>
            <person name="Pallen M.J."/>
        </authorList>
    </citation>
    <scope>NUCLEOTIDE SEQUENCE</scope>
    <source>
        <strain evidence="1">ChiW3-316</strain>
    </source>
</reference>
<comment type="caution">
    <text evidence="1">The sequence shown here is derived from an EMBL/GenBank/DDBJ whole genome shotgun (WGS) entry which is preliminary data.</text>
</comment>